<feature type="domain" description="Molybdopterin oxidoreductase" evidence="12">
    <location>
        <begin position="1"/>
        <end position="439"/>
    </location>
</feature>
<keyword evidence="8" id="KW-0712">Selenocysteine</keyword>
<evidence type="ECO:0000256" key="4">
    <source>
        <dbReference type="ARBA" id="ARBA00022485"/>
    </source>
</evidence>
<dbReference type="CDD" id="cd02792">
    <property type="entry name" value="MopB_CT_Formate-Dh-Na-like"/>
    <property type="match status" value="1"/>
</dbReference>
<dbReference type="SUPFAM" id="SSF50692">
    <property type="entry name" value="ADC-like"/>
    <property type="match status" value="1"/>
</dbReference>
<feature type="domain" description="Molybdopterin dinucleotide-binding" evidence="13">
    <location>
        <begin position="673"/>
        <end position="791"/>
    </location>
</feature>
<keyword evidence="5" id="KW-0479">Metal-binding</keyword>
<dbReference type="EMBL" id="FOOX01000006">
    <property type="protein sequence ID" value="SFG58448.1"/>
    <property type="molecule type" value="Genomic_DNA"/>
</dbReference>
<evidence type="ECO:0000256" key="5">
    <source>
        <dbReference type="ARBA" id="ARBA00022723"/>
    </source>
</evidence>
<keyword evidence="6" id="KW-0732">Signal</keyword>
<dbReference type="GO" id="GO:0030151">
    <property type="term" value="F:molybdenum ion binding"/>
    <property type="evidence" value="ECO:0007669"/>
    <property type="project" value="TreeGrafter"/>
</dbReference>
<dbReference type="GO" id="GO:0009061">
    <property type="term" value="P:anaerobic respiration"/>
    <property type="evidence" value="ECO:0007669"/>
    <property type="project" value="TreeGrafter"/>
</dbReference>
<dbReference type="Pfam" id="PF01568">
    <property type="entry name" value="Molydop_binding"/>
    <property type="match status" value="1"/>
</dbReference>
<dbReference type="GO" id="GO:0008863">
    <property type="term" value="F:formate dehydrogenase (NAD+) activity"/>
    <property type="evidence" value="ECO:0007669"/>
    <property type="project" value="InterPro"/>
</dbReference>
<evidence type="ECO:0000256" key="3">
    <source>
        <dbReference type="ARBA" id="ARBA00010312"/>
    </source>
</evidence>
<dbReference type="GO" id="GO:0009055">
    <property type="term" value="F:electron transfer activity"/>
    <property type="evidence" value="ECO:0007669"/>
    <property type="project" value="InterPro"/>
</dbReference>
<keyword evidence="15" id="KW-1185">Reference proteome</keyword>
<dbReference type="FunFam" id="3.40.228.10:FF:000009">
    <property type="entry name" value="Formate dehydrogenase, alpha subunit, selenocysteine-containing"/>
    <property type="match status" value="1"/>
</dbReference>
<keyword evidence="9" id="KW-0560">Oxidoreductase</keyword>
<reference evidence="15" key="1">
    <citation type="submission" date="2016-10" db="EMBL/GenBank/DDBJ databases">
        <authorList>
            <person name="Varghese N."/>
            <person name="Submissions S."/>
        </authorList>
    </citation>
    <scope>NUCLEOTIDE SEQUENCE [LARGE SCALE GENOMIC DNA]</scope>
    <source>
        <strain evidence="15">DSM 17038</strain>
    </source>
</reference>
<dbReference type="PANTHER" id="PTHR43598:SF1">
    <property type="entry name" value="FORMATE DEHYDROGENASE-O MAJOR SUBUNIT"/>
    <property type="match status" value="1"/>
</dbReference>
<evidence type="ECO:0000256" key="11">
    <source>
        <dbReference type="ARBA" id="ARBA00023014"/>
    </source>
</evidence>
<protein>
    <submittedName>
        <fullName evidence="14">Formate dehydrogenase major subunit</fullName>
    </submittedName>
</protein>
<comment type="cofactor">
    <cofactor evidence="1">
        <name>[4Fe-4S] cluster</name>
        <dbReference type="ChEBI" id="CHEBI:49883"/>
    </cofactor>
</comment>
<sequence>MTNHFVDYKNTNVFLIIGANPAENHPQVMRWIARARSEKGARVIVADPRVTKTAALSDIHVRLRPGTDIAFLYGIINYVLENNLYFKEYILNYTNASYLIDQSFGFEDGLFSGATEKDGTFSYDNRSWQYQKDGDAIKKDLTLQHSNCVFQILKKHVSRYDIKTVCRITGTSEDSFKKACELYGSTGKPDQAGNLIYAMGITQHTYGTQNVRTTAMLQLLLGNIGIAGGGVNAQRGESNVQGSTDMGMLHDNLPGYLSVPFASKHDALKDYIDKETPKTGYWSNKPKFLISMLKAWYGGEATRENDFRYDWLPKHDGKNRSHMGLFEMMAAGKIKGMLAWGQNPAVGGPSASMERKALENLDWLVAVDLFETETAAFWKRPGADPKAINTEVFFLPAAFSYEKEGTVANSGRWIQFRWKAVEPPGEAKSDLWIADRLFKAIRHEYQNGGKFTDPIMNLVWNYDQPGEEEPNLDQVALEINGYEVGKSAPLASFAKLADDGSTACGLWIYTGYWAEDKDAKLPATKRRIKTDQTGLGLYPQWSFAWPLNRRIVYNRCSCDPGGRPWNEKAALVAWDGSKWITNDVPDFGAQNPQTGEPVPPEITADAPFIMNPEGQARLFAPGLKDGPLPEHYEPVESPVKNIMSKQQNSPLAARFSGEFATVADMYSKKFPYVMTTYRVIEHYQSGAVTRNCPWLVEAAPEAFAMISPQLAEKIGVKGGGEIWVETARNKVKCKASVQPLMKALNIDGKAVEMVGMPWHWGYQGLAPGATANDLTPSVGDPNTHIPEYKAFLCNVRKA</sequence>
<dbReference type="PANTHER" id="PTHR43598">
    <property type="entry name" value="TUNGSTEN-CONTAINING FORMYLMETHANOFURAN DEHYDROGENASE 2 SUBUNIT B"/>
    <property type="match status" value="1"/>
</dbReference>
<keyword evidence="7" id="KW-0574">Periplasm</keyword>
<evidence type="ECO:0000256" key="6">
    <source>
        <dbReference type="ARBA" id="ARBA00022729"/>
    </source>
</evidence>
<evidence type="ECO:0000256" key="7">
    <source>
        <dbReference type="ARBA" id="ARBA00022764"/>
    </source>
</evidence>
<dbReference type="Pfam" id="PF00384">
    <property type="entry name" value="Molybdopterin"/>
    <property type="match status" value="1"/>
</dbReference>
<organism evidence="14 15">
    <name type="scientific">Desulfotruncus arcticus DSM 17038</name>
    <dbReference type="NCBI Taxonomy" id="1121424"/>
    <lineage>
        <taxon>Bacteria</taxon>
        <taxon>Bacillati</taxon>
        <taxon>Bacillota</taxon>
        <taxon>Clostridia</taxon>
        <taxon>Eubacteriales</taxon>
        <taxon>Desulfallaceae</taxon>
        <taxon>Desulfotruncus</taxon>
    </lineage>
</organism>
<dbReference type="GO" id="GO:0042597">
    <property type="term" value="C:periplasmic space"/>
    <property type="evidence" value="ECO:0007669"/>
    <property type="project" value="UniProtKB-SubCell"/>
</dbReference>
<accession>A0A1I2T115</accession>
<comment type="subcellular location">
    <subcellularLocation>
        <location evidence="2">Periplasm</location>
    </subcellularLocation>
</comment>
<evidence type="ECO:0000313" key="14">
    <source>
        <dbReference type="EMBL" id="SFG58448.1"/>
    </source>
</evidence>
<dbReference type="InterPro" id="IPR006443">
    <property type="entry name" value="Formate-DH-alph_fdnG"/>
</dbReference>
<dbReference type="NCBIfam" id="TIGR01553">
    <property type="entry name" value="formate-DH-alph"/>
    <property type="match status" value="1"/>
</dbReference>
<dbReference type="GO" id="GO:0047111">
    <property type="term" value="F:formate dehydrogenase (cytochrome-c-553) activity"/>
    <property type="evidence" value="ECO:0007669"/>
    <property type="project" value="InterPro"/>
</dbReference>
<evidence type="ECO:0000256" key="10">
    <source>
        <dbReference type="ARBA" id="ARBA00023004"/>
    </source>
</evidence>
<dbReference type="GO" id="GO:0043546">
    <property type="term" value="F:molybdopterin cofactor binding"/>
    <property type="evidence" value="ECO:0007669"/>
    <property type="project" value="InterPro"/>
</dbReference>
<name>A0A1I2T115_9FIRM</name>
<dbReference type="InterPro" id="IPR009010">
    <property type="entry name" value="Asp_de-COase-like_dom_sf"/>
</dbReference>
<evidence type="ECO:0000256" key="2">
    <source>
        <dbReference type="ARBA" id="ARBA00004418"/>
    </source>
</evidence>
<evidence type="ECO:0000259" key="12">
    <source>
        <dbReference type="Pfam" id="PF00384"/>
    </source>
</evidence>
<dbReference type="Gene3D" id="3.40.50.740">
    <property type="match status" value="1"/>
</dbReference>
<evidence type="ECO:0000256" key="1">
    <source>
        <dbReference type="ARBA" id="ARBA00001966"/>
    </source>
</evidence>
<dbReference type="Gene3D" id="2.40.40.20">
    <property type="match status" value="1"/>
</dbReference>
<keyword evidence="4" id="KW-0004">4Fe-4S</keyword>
<dbReference type="AlphaFoldDB" id="A0A1I2T115"/>
<dbReference type="GO" id="GO:0051539">
    <property type="term" value="F:4 iron, 4 sulfur cluster binding"/>
    <property type="evidence" value="ECO:0007669"/>
    <property type="project" value="UniProtKB-KW"/>
</dbReference>
<proteinExistence type="inferred from homology"/>
<dbReference type="InterPro" id="IPR006656">
    <property type="entry name" value="Mopterin_OxRdtase"/>
</dbReference>
<evidence type="ECO:0000259" key="13">
    <source>
        <dbReference type="Pfam" id="PF01568"/>
    </source>
</evidence>
<keyword evidence="10" id="KW-0408">Iron</keyword>
<evidence type="ECO:0000313" key="15">
    <source>
        <dbReference type="Proteomes" id="UP000199337"/>
    </source>
</evidence>
<dbReference type="SUPFAM" id="SSF53706">
    <property type="entry name" value="Formate dehydrogenase/DMSO reductase, domains 1-3"/>
    <property type="match status" value="1"/>
</dbReference>
<evidence type="ECO:0000256" key="9">
    <source>
        <dbReference type="ARBA" id="ARBA00023002"/>
    </source>
</evidence>
<comment type="similarity">
    <text evidence="3">Belongs to the prokaryotic molybdopterin-containing oxidoreductase family.</text>
</comment>
<dbReference type="STRING" id="341036.SAMN05660649_02099"/>
<dbReference type="InterPro" id="IPR006657">
    <property type="entry name" value="MoPterin_dinucl-bd_dom"/>
</dbReference>
<gene>
    <name evidence="14" type="ORF">SAMN05660649_02099</name>
</gene>
<evidence type="ECO:0000256" key="8">
    <source>
        <dbReference type="ARBA" id="ARBA00022933"/>
    </source>
</evidence>
<dbReference type="Proteomes" id="UP000199337">
    <property type="component" value="Unassembled WGS sequence"/>
</dbReference>
<keyword evidence="11" id="KW-0411">Iron-sulfur</keyword>
<dbReference type="Gene3D" id="3.40.228.10">
    <property type="entry name" value="Dimethylsulfoxide Reductase, domain 2"/>
    <property type="match status" value="2"/>
</dbReference>